<name>A0A9N8EGT8_9STRA</name>
<protein>
    <submittedName>
        <fullName evidence="2">Ankyrin repeat protein</fullName>
    </submittedName>
</protein>
<dbReference type="Pfam" id="PF13637">
    <property type="entry name" value="Ank_4"/>
    <property type="match status" value="1"/>
</dbReference>
<feature type="region of interest" description="Disordered" evidence="1">
    <location>
        <begin position="1"/>
        <end position="23"/>
    </location>
</feature>
<proteinExistence type="predicted"/>
<gene>
    <name evidence="2" type="ORF">SEMRO_1106_G242020.1</name>
</gene>
<feature type="compositionally biased region" description="Polar residues" evidence="1">
    <location>
        <begin position="1"/>
        <end position="22"/>
    </location>
</feature>
<dbReference type="SUPFAM" id="SSF140860">
    <property type="entry name" value="Pseudo ankyrin repeat-like"/>
    <property type="match status" value="1"/>
</dbReference>
<reference evidence="2" key="1">
    <citation type="submission" date="2020-06" db="EMBL/GenBank/DDBJ databases">
        <authorList>
            <consortium name="Plant Systems Biology data submission"/>
        </authorList>
    </citation>
    <scope>NUCLEOTIDE SEQUENCE</scope>
    <source>
        <strain evidence="2">D6</strain>
    </source>
</reference>
<dbReference type="Proteomes" id="UP001153069">
    <property type="component" value="Unassembled WGS sequence"/>
</dbReference>
<evidence type="ECO:0000313" key="2">
    <source>
        <dbReference type="EMBL" id="CAB9520488.1"/>
    </source>
</evidence>
<comment type="caution">
    <text evidence="2">The sequence shown here is derived from an EMBL/GenBank/DDBJ whole genome shotgun (WGS) entry which is preliminary data.</text>
</comment>
<dbReference type="InterPro" id="IPR002110">
    <property type="entry name" value="Ankyrin_rpt"/>
</dbReference>
<evidence type="ECO:0000313" key="3">
    <source>
        <dbReference type="Proteomes" id="UP001153069"/>
    </source>
</evidence>
<dbReference type="InterPro" id="IPR052050">
    <property type="entry name" value="SecEffector_AnkRepeat"/>
</dbReference>
<dbReference type="PANTHER" id="PTHR46586">
    <property type="entry name" value="ANKYRIN REPEAT-CONTAINING PROTEIN"/>
    <property type="match status" value="1"/>
</dbReference>
<dbReference type="InterPro" id="IPR036770">
    <property type="entry name" value="Ankyrin_rpt-contain_sf"/>
</dbReference>
<keyword evidence="3" id="KW-1185">Reference proteome</keyword>
<sequence>MSSDSTGATGANSSAKNNTKQNMCPPVESLLLDKAEIWIQGILPLVGVGQYGFVGAVNKKMNQLYKEYSKVELKKNPREVLDGYPSRPAEITDTLYGETFCNQPRAEYWLRDNSSNKAPRRSQVCTVIAKSGNLTVMQWARQQGFPWDAWTCASAAKNGHLEMLQWLHANGCPWNADTCICAAEGGHFEILKWARENGCPWSARTCDGAAKNGQLEILMWARENGCPWNAITCAGAAKNGHLEMLQWLHAMVVHGMHIHVSVLLRWSF</sequence>
<dbReference type="EMBL" id="CAICTM010001104">
    <property type="protein sequence ID" value="CAB9520488.1"/>
    <property type="molecule type" value="Genomic_DNA"/>
</dbReference>
<evidence type="ECO:0000256" key="1">
    <source>
        <dbReference type="SAM" id="MobiDB-lite"/>
    </source>
</evidence>
<dbReference type="AlphaFoldDB" id="A0A9N8EGT8"/>
<dbReference type="PANTHER" id="PTHR46586:SF3">
    <property type="entry name" value="ANKYRIN REPEAT-CONTAINING PROTEIN"/>
    <property type="match status" value="1"/>
</dbReference>
<accession>A0A9N8EGT8</accession>
<dbReference type="Gene3D" id="1.25.40.20">
    <property type="entry name" value="Ankyrin repeat-containing domain"/>
    <property type="match status" value="1"/>
</dbReference>
<organism evidence="2 3">
    <name type="scientific">Seminavis robusta</name>
    <dbReference type="NCBI Taxonomy" id="568900"/>
    <lineage>
        <taxon>Eukaryota</taxon>
        <taxon>Sar</taxon>
        <taxon>Stramenopiles</taxon>
        <taxon>Ochrophyta</taxon>
        <taxon>Bacillariophyta</taxon>
        <taxon>Bacillariophyceae</taxon>
        <taxon>Bacillariophycidae</taxon>
        <taxon>Naviculales</taxon>
        <taxon>Naviculaceae</taxon>
        <taxon>Seminavis</taxon>
    </lineage>
</organism>